<dbReference type="AlphaFoldDB" id="A0AAD2JW53"/>
<protein>
    <submittedName>
        <fullName evidence="2">Uncharacterized protein</fullName>
    </submittedName>
</protein>
<evidence type="ECO:0000313" key="2">
    <source>
        <dbReference type="EMBL" id="CAK5265238.1"/>
    </source>
</evidence>
<feature type="region of interest" description="Disordered" evidence="1">
    <location>
        <begin position="1"/>
        <end position="29"/>
    </location>
</feature>
<comment type="caution">
    <text evidence="2">The sequence shown here is derived from an EMBL/GenBank/DDBJ whole genome shotgun (WGS) entry which is preliminary data.</text>
</comment>
<reference evidence="2" key="1">
    <citation type="submission" date="2023-11" db="EMBL/GenBank/DDBJ databases">
        <authorList>
            <person name="De Vega J J."/>
            <person name="De Vega J J."/>
        </authorList>
    </citation>
    <scope>NUCLEOTIDE SEQUENCE</scope>
</reference>
<accession>A0AAD2JW53</accession>
<gene>
    <name evidence="2" type="ORF">MYCIT1_LOCUS6046</name>
</gene>
<dbReference type="EMBL" id="CAVNYO010000082">
    <property type="protein sequence ID" value="CAK5265238.1"/>
    <property type="molecule type" value="Genomic_DNA"/>
</dbReference>
<feature type="compositionally biased region" description="Basic residues" evidence="1">
    <location>
        <begin position="13"/>
        <end position="24"/>
    </location>
</feature>
<sequence>MATQIPKSIRYGTRAKKQSKKMAKSKSEQRSLKFWAQGVREDEILAPHIQRYRDALERGRRAEAAYLQRVCHEYHARVPWQTRDNEEPPLPLPAYDPRAPVVEEVLEEHEKPIRAARKQELNKRIRRWLVRHAKKIGAMTARGEGAEGPFTLLLAQLTDLTPPSKARSGPQQLMHDDYDTLVAETAQAEWPAAWEDWRKQRKVKRKGKRKMGQDLDIGVELDSDSLDPVADSDDTKLPNVPIWFKSKTADKIFRMMSTAEKKMYTD</sequence>
<evidence type="ECO:0000256" key="1">
    <source>
        <dbReference type="SAM" id="MobiDB-lite"/>
    </source>
</evidence>
<organism evidence="2 3">
    <name type="scientific">Mycena citricolor</name>
    <dbReference type="NCBI Taxonomy" id="2018698"/>
    <lineage>
        <taxon>Eukaryota</taxon>
        <taxon>Fungi</taxon>
        <taxon>Dikarya</taxon>
        <taxon>Basidiomycota</taxon>
        <taxon>Agaricomycotina</taxon>
        <taxon>Agaricomycetes</taxon>
        <taxon>Agaricomycetidae</taxon>
        <taxon>Agaricales</taxon>
        <taxon>Marasmiineae</taxon>
        <taxon>Mycenaceae</taxon>
        <taxon>Mycena</taxon>
    </lineage>
</organism>
<keyword evidence="3" id="KW-1185">Reference proteome</keyword>
<evidence type="ECO:0000313" key="3">
    <source>
        <dbReference type="Proteomes" id="UP001295794"/>
    </source>
</evidence>
<dbReference type="Proteomes" id="UP001295794">
    <property type="component" value="Unassembled WGS sequence"/>
</dbReference>
<proteinExistence type="predicted"/>
<name>A0AAD2JW53_9AGAR</name>